<feature type="domain" description="Glutamate/phenylalanine/leucine/valine/L-tryptophan dehydrogenase C-terminal" evidence="8">
    <location>
        <begin position="180"/>
        <end position="410"/>
    </location>
</feature>
<dbReference type="SUPFAM" id="SSF53223">
    <property type="entry name" value="Aminoacid dehydrogenase-like, N-terminal domain"/>
    <property type="match status" value="1"/>
</dbReference>
<evidence type="ECO:0000256" key="6">
    <source>
        <dbReference type="PIRSR" id="PIRSR000185-3"/>
    </source>
</evidence>
<dbReference type="PIRSF" id="PIRSF000185">
    <property type="entry name" value="Glu_DH"/>
    <property type="match status" value="1"/>
</dbReference>
<dbReference type="GO" id="GO:0006538">
    <property type="term" value="P:L-glutamate catabolic process"/>
    <property type="evidence" value="ECO:0007669"/>
    <property type="project" value="TreeGrafter"/>
</dbReference>
<dbReference type="InterPro" id="IPR006096">
    <property type="entry name" value="Glu/Leu/Phe/Val/Trp_DH_C"/>
</dbReference>
<gene>
    <name evidence="9" type="ORF">KC660_01750</name>
</gene>
<dbReference type="EMBL" id="JAGQLG010000063">
    <property type="protein sequence ID" value="MCA9382112.1"/>
    <property type="molecule type" value="Genomic_DNA"/>
</dbReference>
<keyword evidence="2 3" id="KW-0560">Oxidoreductase</keyword>
<comment type="similarity">
    <text evidence="1 3 7">Belongs to the Glu/Leu/Phe/Val dehydrogenases family.</text>
</comment>
<dbReference type="Proteomes" id="UP000782843">
    <property type="component" value="Unassembled WGS sequence"/>
</dbReference>
<evidence type="ECO:0000256" key="4">
    <source>
        <dbReference type="PIRSR" id="PIRSR000185-1"/>
    </source>
</evidence>
<comment type="caution">
    <text evidence="9">The sequence shown here is derived from an EMBL/GenBank/DDBJ whole genome shotgun (WGS) entry which is preliminary data.</text>
</comment>
<keyword evidence="5" id="KW-0547">Nucleotide-binding</keyword>
<evidence type="ECO:0000256" key="3">
    <source>
        <dbReference type="PIRNR" id="PIRNR000185"/>
    </source>
</evidence>
<feature type="binding site" evidence="5">
    <location>
        <position position="187"/>
    </location>
    <ligand>
        <name>NAD(+)</name>
        <dbReference type="ChEBI" id="CHEBI:57540"/>
    </ligand>
</feature>
<dbReference type="Gene3D" id="3.40.50.720">
    <property type="entry name" value="NAD(P)-binding Rossmann-like Domain"/>
    <property type="match status" value="1"/>
</dbReference>
<reference evidence="9" key="2">
    <citation type="journal article" date="2021" name="Microbiome">
        <title>Successional dynamics and alternative stable states in a saline activated sludge microbial community over 9 years.</title>
        <authorList>
            <person name="Wang Y."/>
            <person name="Ye J."/>
            <person name="Ju F."/>
            <person name="Liu L."/>
            <person name="Boyd J.A."/>
            <person name="Deng Y."/>
            <person name="Parks D.H."/>
            <person name="Jiang X."/>
            <person name="Yin X."/>
            <person name="Woodcroft B.J."/>
            <person name="Tyson G.W."/>
            <person name="Hugenholtz P."/>
            <person name="Polz M.F."/>
            <person name="Zhang T."/>
        </authorList>
    </citation>
    <scope>NUCLEOTIDE SEQUENCE</scope>
    <source>
        <strain evidence="9">HKST-UBA10</strain>
    </source>
</reference>
<name>A0A955L3B8_9BACT</name>
<evidence type="ECO:0000256" key="2">
    <source>
        <dbReference type="ARBA" id="ARBA00023002"/>
    </source>
</evidence>
<feature type="binding site" evidence="5">
    <location>
        <position position="67"/>
    </location>
    <ligand>
        <name>substrate</name>
    </ligand>
</feature>
<dbReference type="Pfam" id="PF02812">
    <property type="entry name" value="ELFV_dehydrog_N"/>
    <property type="match status" value="1"/>
</dbReference>
<dbReference type="InterPro" id="IPR014362">
    <property type="entry name" value="Glu_DH"/>
</dbReference>
<feature type="site" description="Important for catalysis" evidence="6">
    <location>
        <position position="143"/>
    </location>
</feature>
<feature type="binding site" evidence="5">
    <location>
        <position position="218"/>
    </location>
    <ligand>
        <name>NAD(+)</name>
        <dbReference type="ChEBI" id="CHEBI:57540"/>
    </ligand>
</feature>
<organism evidence="9 10">
    <name type="scientific">Candidatus Dojkabacteria bacterium</name>
    <dbReference type="NCBI Taxonomy" id="2099670"/>
    <lineage>
        <taxon>Bacteria</taxon>
        <taxon>Candidatus Dojkabacteria</taxon>
    </lineage>
</organism>
<dbReference type="PRINTS" id="PR00082">
    <property type="entry name" value="GLFDHDRGNASE"/>
</dbReference>
<dbReference type="InterPro" id="IPR006095">
    <property type="entry name" value="Glu/Leu/Phe/Val/Trp_DH"/>
</dbReference>
<dbReference type="InterPro" id="IPR046346">
    <property type="entry name" value="Aminoacid_DH-like_N_sf"/>
</dbReference>
<evidence type="ECO:0000256" key="5">
    <source>
        <dbReference type="PIRSR" id="PIRSR000185-2"/>
    </source>
</evidence>
<dbReference type="AlphaFoldDB" id="A0A955L3B8"/>
<dbReference type="InterPro" id="IPR033922">
    <property type="entry name" value="NAD_bind_Glu_DH"/>
</dbReference>
<dbReference type="SMART" id="SM00839">
    <property type="entry name" value="ELFV_dehydrog"/>
    <property type="match status" value="1"/>
</dbReference>
<evidence type="ECO:0000313" key="9">
    <source>
        <dbReference type="EMBL" id="MCA9382112.1"/>
    </source>
</evidence>
<evidence type="ECO:0000256" key="7">
    <source>
        <dbReference type="RuleBase" id="RU004417"/>
    </source>
</evidence>
<dbReference type="CDD" id="cd01076">
    <property type="entry name" value="NAD_bind_1_Glu_DH"/>
    <property type="match status" value="1"/>
</dbReference>
<dbReference type="GO" id="GO:0004352">
    <property type="term" value="F:glutamate dehydrogenase (NAD+) activity"/>
    <property type="evidence" value="ECO:0007669"/>
    <property type="project" value="TreeGrafter"/>
</dbReference>
<dbReference type="InterPro" id="IPR036291">
    <property type="entry name" value="NAD(P)-bd_dom_sf"/>
</dbReference>
<feature type="active site" description="Proton donor" evidence="4">
    <location>
        <position position="103"/>
    </location>
</feature>
<keyword evidence="5" id="KW-0520">NAD</keyword>
<dbReference type="Gene3D" id="3.40.50.10860">
    <property type="entry name" value="Leucine Dehydrogenase, chain A, domain 1"/>
    <property type="match status" value="1"/>
</dbReference>
<dbReference type="GO" id="GO:0000166">
    <property type="term" value="F:nucleotide binding"/>
    <property type="evidence" value="ECO:0007669"/>
    <property type="project" value="UniProtKB-KW"/>
</dbReference>
<evidence type="ECO:0000256" key="1">
    <source>
        <dbReference type="ARBA" id="ARBA00006382"/>
    </source>
</evidence>
<feature type="binding site" evidence="5">
    <location>
        <position position="91"/>
    </location>
    <ligand>
        <name>substrate</name>
    </ligand>
</feature>
<feature type="binding site" evidence="5">
    <location>
        <position position="346"/>
    </location>
    <ligand>
        <name>substrate</name>
    </ligand>
</feature>
<accession>A0A955L3B8</accession>
<proteinExistence type="inferred from homology"/>
<dbReference type="SUPFAM" id="SSF51735">
    <property type="entry name" value="NAD(P)-binding Rossmann-fold domains"/>
    <property type="match status" value="1"/>
</dbReference>
<dbReference type="Pfam" id="PF00208">
    <property type="entry name" value="ELFV_dehydrog"/>
    <property type="match status" value="1"/>
</dbReference>
<evidence type="ECO:0000313" key="10">
    <source>
        <dbReference type="Proteomes" id="UP000782843"/>
    </source>
</evidence>
<dbReference type="PANTHER" id="PTHR11606:SF13">
    <property type="entry name" value="GLUTAMATE DEHYDROGENASE 1, MITOCHONDRIAL"/>
    <property type="match status" value="1"/>
</dbReference>
<evidence type="ECO:0000259" key="8">
    <source>
        <dbReference type="SMART" id="SM00839"/>
    </source>
</evidence>
<dbReference type="PANTHER" id="PTHR11606">
    <property type="entry name" value="GLUTAMATE DEHYDROGENASE"/>
    <property type="match status" value="1"/>
</dbReference>
<dbReference type="InterPro" id="IPR006097">
    <property type="entry name" value="Glu/Leu/Phe/Val/Trp_DH_dimer"/>
</dbReference>
<protein>
    <recommendedName>
        <fullName evidence="3">Glutamate dehydrogenase</fullName>
    </recommendedName>
</protein>
<reference evidence="9" key="1">
    <citation type="submission" date="2020-04" db="EMBL/GenBank/DDBJ databases">
        <authorList>
            <person name="Zhang T."/>
        </authorList>
    </citation>
    <scope>NUCLEOTIDE SEQUENCE</scope>
    <source>
        <strain evidence="9">HKST-UBA10</strain>
    </source>
</reference>
<sequence>MVTKEIESIRQLKRAANLIHLDDEMTEILANFDRFIEFKVLLKRDNGKIETLQAYRSQHSNALGPYKGGIRFAPYVNEEEVKNLSMWMTWKSGVIGLPYGGGKGGVSVDTKSLSKAELERVSRAYVRGLYEFIGPDQDIPAPDMYTDAQVMAWMTDEYSTITRKWQPAAFTGKPIGIGGSLGREEATGQGGFIVMNELAKHNNLEPSKTTVAVQGIGNVGFNFANIAYRADYKIVAMSDSKGGVYKKDGLNPKEVLAYKEANGSLSGYPNAENLSNEDLLTLKVDILVPAAVENVVTSSNADKIQAKYIIELANGPVTPESDDILFAKGIISVPDILANSGGVTVSYFEWVQNKAGYYWKISEVEAKLEEMMSEAFHSVMHKSQELNSNMRMGAYALAIDKVARAERLRN</sequence>